<organism evidence="2 3">
    <name type="scientific">Vitis rotundifolia</name>
    <name type="common">Muscadine grape</name>
    <dbReference type="NCBI Taxonomy" id="103349"/>
    <lineage>
        <taxon>Eukaryota</taxon>
        <taxon>Viridiplantae</taxon>
        <taxon>Streptophyta</taxon>
        <taxon>Embryophyta</taxon>
        <taxon>Tracheophyta</taxon>
        <taxon>Spermatophyta</taxon>
        <taxon>Magnoliopsida</taxon>
        <taxon>eudicotyledons</taxon>
        <taxon>Gunneridae</taxon>
        <taxon>Pentapetalae</taxon>
        <taxon>rosids</taxon>
        <taxon>Vitales</taxon>
        <taxon>Vitaceae</taxon>
        <taxon>Viteae</taxon>
        <taxon>Vitis</taxon>
    </lineage>
</organism>
<proteinExistence type="predicted"/>
<evidence type="ECO:0000313" key="3">
    <source>
        <dbReference type="Proteomes" id="UP001168098"/>
    </source>
</evidence>
<gene>
    <name evidence="2" type="ORF">PVL29_018140</name>
</gene>
<feature type="compositionally biased region" description="Basic and acidic residues" evidence="1">
    <location>
        <begin position="123"/>
        <end position="133"/>
    </location>
</feature>
<dbReference type="InterPro" id="IPR036875">
    <property type="entry name" value="Znf_CCHC_sf"/>
</dbReference>
<evidence type="ECO:0008006" key="4">
    <source>
        <dbReference type="Google" id="ProtNLM"/>
    </source>
</evidence>
<sequence>MVKALYGKQPEGMNDMDWKDLEAKAATTIRLCLGSDLSQHINVFNQIISDLKRIDVKFEDEDKALMLLNFLPAYSTYENLVTTLMWGKETLDLDEITSVLLGFNQRKKANDESSQGEGLVAKSNHEHGRDKFQSESSNNKSRSKSKKRKDIQCYKCGKRGHMK</sequence>
<evidence type="ECO:0000313" key="2">
    <source>
        <dbReference type="EMBL" id="KAJ9682105.1"/>
    </source>
</evidence>
<dbReference type="AlphaFoldDB" id="A0AA39DFS8"/>
<dbReference type="GO" id="GO:0008270">
    <property type="term" value="F:zinc ion binding"/>
    <property type="evidence" value="ECO:0007669"/>
    <property type="project" value="InterPro"/>
</dbReference>
<dbReference type="Pfam" id="PF14223">
    <property type="entry name" value="Retrotran_gag_2"/>
    <property type="match status" value="1"/>
</dbReference>
<dbReference type="EMBL" id="JARBHA010000014">
    <property type="protein sequence ID" value="KAJ9682105.1"/>
    <property type="molecule type" value="Genomic_DNA"/>
</dbReference>
<protein>
    <recommendedName>
        <fullName evidence="4">Retrovirus-related Pol polyprotein from transposon TNT 1-94</fullName>
    </recommendedName>
</protein>
<keyword evidence="3" id="KW-1185">Reference proteome</keyword>
<comment type="caution">
    <text evidence="2">The sequence shown here is derived from an EMBL/GenBank/DDBJ whole genome shotgun (WGS) entry which is preliminary data.</text>
</comment>
<feature type="region of interest" description="Disordered" evidence="1">
    <location>
        <begin position="110"/>
        <end position="163"/>
    </location>
</feature>
<accession>A0AA39DFS8</accession>
<dbReference type="Proteomes" id="UP001168098">
    <property type="component" value="Unassembled WGS sequence"/>
</dbReference>
<dbReference type="GO" id="GO:0003676">
    <property type="term" value="F:nucleic acid binding"/>
    <property type="evidence" value="ECO:0007669"/>
    <property type="project" value="InterPro"/>
</dbReference>
<name>A0AA39DFS8_VITRO</name>
<evidence type="ECO:0000256" key="1">
    <source>
        <dbReference type="SAM" id="MobiDB-lite"/>
    </source>
</evidence>
<dbReference type="SUPFAM" id="SSF57756">
    <property type="entry name" value="Retrovirus zinc finger-like domains"/>
    <property type="match status" value="1"/>
</dbReference>
<reference evidence="2 3" key="1">
    <citation type="journal article" date="2023" name="BMC Biotechnol.">
        <title>Vitis rotundifolia cv Carlos genome sequencing.</title>
        <authorList>
            <person name="Huff M."/>
            <person name="Hulse-Kemp A."/>
            <person name="Scheffler B."/>
            <person name="Youngblood R."/>
            <person name="Simpson S."/>
            <person name="Babiker E."/>
            <person name="Staton M."/>
        </authorList>
    </citation>
    <scope>NUCLEOTIDE SEQUENCE [LARGE SCALE GENOMIC DNA]</scope>
    <source>
        <tissue evidence="2">Leaf</tissue>
    </source>
</reference>